<evidence type="ECO:0000256" key="2">
    <source>
        <dbReference type="SAM" id="Phobius"/>
    </source>
</evidence>
<feature type="transmembrane region" description="Helical" evidence="2">
    <location>
        <begin position="52"/>
        <end position="72"/>
    </location>
</feature>
<dbReference type="STRING" id="1077348.A0A2G8STV4"/>
<dbReference type="Proteomes" id="UP000230002">
    <property type="component" value="Unassembled WGS sequence"/>
</dbReference>
<feature type="compositionally biased region" description="Low complexity" evidence="1">
    <location>
        <begin position="19"/>
        <end position="29"/>
    </location>
</feature>
<feature type="transmembrane region" description="Helical" evidence="2">
    <location>
        <begin position="120"/>
        <end position="138"/>
    </location>
</feature>
<evidence type="ECO:0008006" key="5">
    <source>
        <dbReference type="Google" id="ProtNLM"/>
    </source>
</evidence>
<feature type="transmembrane region" description="Helical" evidence="2">
    <location>
        <begin position="179"/>
        <end position="200"/>
    </location>
</feature>
<sequence length="432" mass="49428">MSPSNTREQSRPRARSRSKTNNNNNSSSSRRPLLATLFCLPRMPPVFNIVRLCVYVAVLLWTIVCLAIAAHFQSILQTSDLTRFVPFAIFVCCATLVIIVALLAFGLWKERNPISTRVELGCLGLAGTLWLALGAFVASSDSELADVECFSSSDADAEPIDIPGFNTETYHAQYHVLEAFSFFNMILIFAFLVLLLVLAIRQHRAGTKHVWILPVTMISWFGRTGRHVPKLPAPVTHRSRSRSRRPPVPEKEKPRARSQSRPAADVRRNESQRTLMRDDSYRTNDSRQPLNRDDSYRTNDSRRPLNRGDSNRTGDSRRPLNRDDSYRTTDSRRPLDRDDSYRTADSRGRSDLRRDDSRRTNDSSRRPDLRRDDSRRTNPGESRRARGASPTRNEAPTYVYWIPHKSPEEAHTRETSRARARDSKFFGLASRR</sequence>
<gene>
    <name evidence="3" type="ORF">GSI_00876</name>
</gene>
<keyword evidence="4" id="KW-1185">Reference proteome</keyword>
<feature type="compositionally biased region" description="Basic and acidic residues" evidence="1">
    <location>
        <begin position="309"/>
        <end position="384"/>
    </location>
</feature>
<dbReference type="OrthoDB" id="3266740at2759"/>
<dbReference type="AlphaFoldDB" id="A0A2G8STV4"/>
<keyword evidence="2" id="KW-0812">Transmembrane</keyword>
<keyword evidence="2" id="KW-1133">Transmembrane helix</keyword>
<accession>A0A2G8STV4</accession>
<feature type="transmembrane region" description="Helical" evidence="2">
    <location>
        <begin position="84"/>
        <end position="108"/>
    </location>
</feature>
<evidence type="ECO:0000313" key="3">
    <source>
        <dbReference type="EMBL" id="PIL37184.1"/>
    </source>
</evidence>
<protein>
    <recommendedName>
        <fullName evidence="5">MARVEL domain-containing protein</fullName>
    </recommendedName>
</protein>
<proteinExistence type="predicted"/>
<evidence type="ECO:0000256" key="1">
    <source>
        <dbReference type="SAM" id="MobiDB-lite"/>
    </source>
</evidence>
<reference evidence="3 4" key="1">
    <citation type="journal article" date="2015" name="Sci. Rep.">
        <title>Chromosome-level genome map provides insights into diverse defense mechanisms in the medicinal fungus Ganoderma sinense.</title>
        <authorList>
            <person name="Zhu Y."/>
            <person name="Xu J."/>
            <person name="Sun C."/>
            <person name="Zhou S."/>
            <person name="Xu H."/>
            <person name="Nelson D.R."/>
            <person name="Qian J."/>
            <person name="Song J."/>
            <person name="Luo H."/>
            <person name="Xiang L."/>
            <person name="Li Y."/>
            <person name="Xu Z."/>
            <person name="Ji A."/>
            <person name="Wang L."/>
            <person name="Lu S."/>
            <person name="Hayward A."/>
            <person name="Sun W."/>
            <person name="Li X."/>
            <person name="Schwartz D.C."/>
            <person name="Wang Y."/>
            <person name="Chen S."/>
        </authorList>
    </citation>
    <scope>NUCLEOTIDE SEQUENCE [LARGE SCALE GENOMIC DNA]</scope>
    <source>
        <strain evidence="3 4">ZZ0214-1</strain>
    </source>
</reference>
<comment type="caution">
    <text evidence="3">The sequence shown here is derived from an EMBL/GenBank/DDBJ whole genome shotgun (WGS) entry which is preliminary data.</text>
</comment>
<feature type="compositionally biased region" description="Basic and acidic residues" evidence="1">
    <location>
        <begin position="264"/>
        <end position="303"/>
    </location>
</feature>
<keyword evidence="2" id="KW-0472">Membrane</keyword>
<feature type="region of interest" description="Disordered" evidence="1">
    <location>
        <begin position="229"/>
        <end position="432"/>
    </location>
</feature>
<dbReference type="EMBL" id="AYKW01000001">
    <property type="protein sequence ID" value="PIL37184.1"/>
    <property type="molecule type" value="Genomic_DNA"/>
</dbReference>
<name>A0A2G8STV4_9APHY</name>
<evidence type="ECO:0000313" key="4">
    <source>
        <dbReference type="Proteomes" id="UP000230002"/>
    </source>
</evidence>
<feature type="compositionally biased region" description="Basic and acidic residues" evidence="1">
    <location>
        <begin position="405"/>
        <end position="424"/>
    </location>
</feature>
<organism evidence="3 4">
    <name type="scientific">Ganoderma sinense ZZ0214-1</name>
    <dbReference type="NCBI Taxonomy" id="1077348"/>
    <lineage>
        <taxon>Eukaryota</taxon>
        <taxon>Fungi</taxon>
        <taxon>Dikarya</taxon>
        <taxon>Basidiomycota</taxon>
        <taxon>Agaricomycotina</taxon>
        <taxon>Agaricomycetes</taxon>
        <taxon>Polyporales</taxon>
        <taxon>Polyporaceae</taxon>
        <taxon>Ganoderma</taxon>
    </lineage>
</organism>
<feature type="region of interest" description="Disordered" evidence="1">
    <location>
        <begin position="1"/>
        <end position="29"/>
    </location>
</feature>